<feature type="domain" description="RRM" evidence="12">
    <location>
        <begin position="170"/>
        <end position="237"/>
    </location>
</feature>
<evidence type="ECO:0000313" key="13">
    <source>
        <dbReference type="EMBL" id="KAA8515796.1"/>
    </source>
</evidence>
<feature type="compositionally biased region" description="Basic residues" evidence="11">
    <location>
        <begin position="445"/>
        <end position="458"/>
    </location>
</feature>
<keyword evidence="5" id="KW-0677">Repeat</keyword>
<feature type="region of interest" description="Disordered" evidence="11">
    <location>
        <begin position="105"/>
        <end position="130"/>
    </location>
</feature>
<dbReference type="GO" id="GO:0008380">
    <property type="term" value="P:RNA splicing"/>
    <property type="evidence" value="ECO:0007669"/>
    <property type="project" value="UniProtKB-KW"/>
</dbReference>
<evidence type="ECO:0000256" key="6">
    <source>
        <dbReference type="ARBA" id="ARBA00022884"/>
    </source>
</evidence>
<dbReference type="Pfam" id="PF00076">
    <property type="entry name" value="RRM_1"/>
    <property type="match status" value="2"/>
</dbReference>
<evidence type="ECO:0000256" key="3">
    <source>
        <dbReference type="ARBA" id="ARBA00022664"/>
    </source>
</evidence>
<dbReference type="EMBL" id="CM018052">
    <property type="protein sequence ID" value="KAA8515796.1"/>
    <property type="molecule type" value="Genomic_DNA"/>
</dbReference>
<feature type="compositionally biased region" description="Low complexity" evidence="11">
    <location>
        <begin position="377"/>
        <end position="390"/>
    </location>
</feature>
<dbReference type="PROSITE" id="PS50102">
    <property type="entry name" value="RRM"/>
    <property type="match status" value="2"/>
</dbReference>
<evidence type="ECO:0000256" key="10">
    <source>
        <dbReference type="PROSITE-ProRule" id="PRU00176"/>
    </source>
</evidence>
<feature type="compositionally biased region" description="Polar residues" evidence="11">
    <location>
        <begin position="317"/>
        <end position="326"/>
    </location>
</feature>
<dbReference type="Proteomes" id="UP000325577">
    <property type="component" value="Linkage Group LG9"/>
</dbReference>
<evidence type="ECO:0000259" key="12">
    <source>
        <dbReference type="PROSITE" id="PS50102"/>
    </source>
</evidence>
<feature type="compositionally biased region" description="Basic and acidic residues" evidence="11">
    <location>
        <begin position="298"/>
        <end position="307"/>
    </location>
</feature>
<feature type="domain" description="RRM" evidence="12">
    <location>
        <begin position="14"/>
        <end position="93"/>
    </location>
</feature>
<organism evidence="13 14">
    <name type="scientific">Nyssa sinensis</name>
    <dbReference type="NCBI Taxonomy" id="561372"/>
    <lineage>
        <taxon>Eukaryota</taxon>
        <taxon>Viridiplantae</taxon>
        <taxon>Streptophyta</taxon>
        <taxon>Embryophyta</taxon>
        <taxon>Tracheophyta</taxon>
        <taxon>Spermatophyta</taxon>
        <taxon>Magnoliopsida</taxon>
        <taxon>eudicotyledons</taxon>
        <taxon>Gunneridae</taxon>
        <taxon>Pentapetalae</taxon>
        <taxon>asterids</taxon>
        <taxon>Cornales</taxon>
        <taxon>Nyssaceae</taxon>
        <taxon>Nyssa</taxon>
    </lineage>
</organism>
<keyword evidence="7" id="KW-0508">mRNA splicing</keyword>
<dbReference type="CDD" id="cd12246">
    <property type="entry name" value="RRM1_U1A_like"/>
    <property type="match status" value="1"/>
</dbReference>
<keyword evidence="6 10" id="KW-0694">RNA-binding</keyword>
<dbReference type="FunFam" id="3.30.70.330:FF:000039">
    <property type="entry name" value="U1 small nuclear ribonucleoprotein A"/>
    <property type="match status" value="1"/>
</dbReference>
<name>A0A5J4ZDM1_9ASTE</name>
<evidence type="ECO:0000256" key="11">
    <source>
        <dbReference type="SAM" id="MobiDB-lite"/>
    </source>
</evidence>
<evidence type="ECO:0000313" key="14">
    <source>
        <dbReference type="Proteomes" id="UP000325577"/>
    </source>
</evidence>
<feature type="region of interest" description="Disordered" evidence="11">
    <location>
        <begin position="266"/>
        <end position="338"/>
    </location>
</feature>
<dbReference type="GO" id="GO:0005681">
    <property type="term" value="C:spliceosomal complex"/>
    <property type="evidence" value="ECO:0007669"/>
    <property type="project" value="UniProtKB-KW"/>
</dbReference>
<dbReference type="InterPro" id="IPR012677">
    <property type="entry name" value="Nucleotide-bd_a/b_plait_sf"/>
</dbReference>
<feature type="compositionally biased region" description="Basic and acidic residues" evidence="11">
    <location>
        <begin position="426"/>
        <end position="444"/>
    </location>
</feature>
<evidence type="ECO:0000256" key="8">
    <source>
        <dbReference type="ARBA" id="ARBA00023242"/>
    </source>
</evidence>
<feature type="compositionally biased region" description="Basic and acidic residues" evidence="11">
    <location>
        <begin position="115"/>
        <end position="126"/>
    </location>
</feature>
<keyword evidence="8" id="KW-0539">Nucleus</keyword>
<dbReference type="OrthoDB" id="277802at2759"/>
<evidence type="ECO:0000256" key="9">
    <source>
        <dbReference type="ARBA" id="ARBA00023274"/>
    </source>
</evidence>
<dbReference type="InterPro" id="IPR035979">
    <property type="entry name" value="RBD_domain_sf"/>
</dbReference>
<keyword evidence="3" id="KW-0507">mRNA processing</keyword>
<evidence type="ECO:0000256" key="2">
    <source>
        <dbReference type="ARBA" id="ARBA00007243"/>
    </source>
</evidence>
<evidence type="ECO:0000256" key="7">
    <source>
        <dbReference type="ARBA" id="ARBA00023187"/>
    </source>
</evidence>
<dbReference type="InterPro" id="IPR000504">
    <property type="entry name" value="RRM_dom"/>
</dbReference>
<dbReference type="GO" id="GO:0003723">
    <property type="term" value="F:RNA binding"/>
    <property type="evidence" value="ECO:0007669"/>
    <property type="project" value="UniProtKB-UniRule"/>
</dbReference>
<keyword evidence="4" id="KW-0747">Spliceosome</keyword>
<protein>
    <recommendedName>
        <fullName evidence="12">RRM domain-containing protein</fullName>
    </recommendedName>
</protein>
<keyword evidence="14" id="KW-1185">Reference proteome</keyword>
<feature type="compositionally biased region" description="Basic and acidic residues" evidence="11">
    <location>
        <begin position="459"/>
        <end position="471"/>
    </location>
</feature>
<feature type="region of interest" description="Disordered" evidence="11">
    <location>
        <begin position="362"/>
        <end position="471"/>
    </location>
</feature>
<proteinExistence type="inferred from homology"/>
<sequence length="479" mass="53841">MAEMTTGGEIPSNMTIYINNLNEKVKLEELKKSLYAVFSQFGKILEVLAFKTLKHKGQAWVVFEDVSSATNALRQMQGFPFYDKPMRIQYAKTKSDVIAKADGSFVPRERRKRHEEKGRKRKEQHEANQAGMGLNPAYAGAYGATPPLSQIPYLGGAKSAVPEAPAPPNNILFIQNLPHQTTPMMLQMLFCQYSGFKEVRMVEAKPGIAFVEYGDEIQSTVAMQGLQGFKITPENPISSIGVCASCLRERLFSLIAAQAHSQARAQARVQAQEDRRKSDSHPPPLIFPRSVSPYVCRRKSDNSESNHGHHHHHSLSDQRFYSTPQVGPTGAIVTASSNKKKHSKFSLFSNFFRSKSVKTDLDQRVPVPNSGDPCTASSSSPSWFSSILSGSRKKQSRLFSLDESTTAAVRRPCRHRDRGMSPVRYSNDREKRKNAARDRADTRRSRPRAGSRRRGGRRQRSDEVDGRVTPETFRDWHFV</sequence>
<dbReference type="SMART" id="SM00360">
    <property type="entry name" value="RRM"/>
    <property type="match status" value="2"/>
</dbReference>
<reference evidence="13 14" key="1">
    <citation type="submission" date="2019-09" db="EMBL/GenBank/DDBJ databases">
        <title>A chromosome-level genome assembly of the Chinese tupelo Nyssa sinensis.</title>
        <authorList>
            <person name="Yang X."/>
            <person name="Kang M."/>
            <person name="Yang Y."/>
            <person name="Xiong H."/>
            <person name="Wang M."/>
            <person name="Zhang Z."/>
            <person name="Wang Z."/>
            <person name="Wu H."/>
            <person name="Ma T."/>
            <person name="Liu J."/>
            <person name="Xi Z."/>
        </authorList>
    </citation>
    <scope>NUCLEOTIDE SEQUENCE [LARGE SCALE GENOMIC DNA]</scope>
    <source>
        <strain evidence="13">J267</strain>
        <tissue evidence="13">Leaf</tissue>
    </source>
</reference>
<dbReference type="PANTHER" id="PTHR35486:SF1">
    <property type="entry name" value="OS02G0689500 PROTEIN"/>
    <property type="match status" value="1"/>
</dbReference>
<dbReference type="PANTHER" id="PTHR35486">
    <property type="entry name" value="EXPRESSED PROTEIN"/>
    <property type="match status" value="1"/>
</dbReference>
<dbReference type="SUPFAM" id="SSF54928">
    <property type="entry name" value="RNA-binding domain, RBD"/>
    <property type="match status" value="1"/>
</dbReference>
<feature type="compositionally biased region" description="Basic and acidic residues" evidence="11">
    <location>
        <begin position="271"/>
        <end position="280"/>
    </location>
</feature>
<accession>A0A5J4ZDM1</accession>
<dbReference type="CDD" id="cd12247">
    <property type="entry name" value="RRM2_U1A_like"/>
    <property type="match status" value="1"/>
</dbReference>
<evidence type="ECO:0000256" key="1">
    <source>
        <dbReference type="ARBA" id="ARBA00004123"/>
    </source>
</evidence>
<keyword evidence="9" id="KW-0687">Ribonucleoprotein</keyword>
<evidence type="ECO:0000256" key="5">
    <source>
        <dbReference type="ARBA" id="ARBA00022737"/>
    </source>
</evidence>
<dbReference type="GO" id="GO:0006397">
    <property type="term" value="P:mRNA processing"/>
    <property type="evidence" value="ECO:0007669"/>
    <property type="project" value="UniProtKB-KW"/>
</dbReference>
<comment type="similarity">
    <text evidence="2">Belongs to the RRM U1 A/B'' family.</text>
</comment>
<evidence type="ECO:0000256" key="4">
    <source>
        <dbReference type="ARBA" id="ARBA00022728"/>
    </source>
</evidence>
<dbReference type="AlphaFoldDB" id="A0A5J4ZDM1"/>
<comment type="subcellular location">
    <subcellularLocation>
        <location evidence="1">Nucleus</location>
    </subcellularLocation>
</comment>
<gene>
    <name evidence="13" type="ORF">F0562_018593</name>
</gene>
<dbReference type="FunFam" id="3.30.70.330:FF:000029">
    <property type="entry name" value="U2 small nuclear ribonucleoprotein B"/>
    <property type="match status" value="1"/>
</dbReference>
<dbReference type="GO" id="GO:0030532">
    <property type="term" value="C:small nuclear ribonucleoprotein complex"/>
    <property type="evidence" value="ECO:0007669"/>
    <property type="project" value="UniProtKB-ARBA"/>
</dbReference>
<dbReference type="Gene3D" id="3.30.70.330">
    <property type="match status" value="2"/>
</dbReference>